<dbReference type="AlphaFoldDB" id="A0A382MCR2"/>
<dbReference type="Gene3D" id="1.10.3210.10">
    <property type="entry name" value="Hypothetical protein af1432"/>
    <property type="match status" value="1"/>
</dbReference>
<dbReference type="SUPFAM" id="SSF109604">
    <property type="entry name" value="HD-domain/PDEase-like"/>
    <property type="match status" value="1"/>
</dbReference>
<dbReference type="EMBL" id="UINC01092850">
    <property type="protein sequence ID" value="SVC46793.1"/>
    <property type="molecule type" value="Genomic_DNA"/>
</dbReference>
<organism evidence="1">
    <name type="scientific">marine metagenome</name>
    <dbReference type="NCBI Taxonomy" id="408172"/>
    <lineage>
        <taxon>unclassified sequences</taxon>
        <taxon>metagenomes</taxon>
        <taxon>ecological metagenomes</taxon>
    </lineage>
</organism>
<accession>A0A382MCR2</accession>
<evidence type="ECO:0000313" key="1">
    <source>
        <dbReference type="EMBL" id="SVC46793.1"/>
    </source>
</evidence>
<name>A0A382MCR2_9ZZZZ</name>
<gene>
    <name evidence="1" type="ORF">METZ01_LOCUS299647</name>
</gene>
<feature type="non-terminal residue" evidence="1">
    <location>
        <position position="46"/>
    </location>
</feature>
<protein>
    <submittedName>
        <fullName evidence="1">Uncharacterized protein</fullName>
    </submittedName>
</protein>
<proteinExistence type="predicted"/>
<reference evidence="1" key="1">
    <citation type="submission" date="2018-05" db="EMBL/GenBank/DDBJ databases">
        <authorList>
            <person name="Lanie J.A."/>
            <person name="Ng W.-L."/>
            <person name="Kazmierczak K.M."/>
            <person name="Andrzejewski T.M."/>
            <person name="Davidsen T.M."/>
            <person name="Wayne K.J."/>
            <person name="Tettelin H."/>
            <person name="Glass J.I."/>
            <person name="Rusch D."/>
            <person name="Podicherti R."/>
            <person name="Tsui H.-C.T."/>
            <person name="Winkler M.E."/>
        </authorList>
    </citation>
    <scope>NUCLEOTIDE SEQUENCE</scope>
</reference>
<sequence>MGSCKVRGAAMKVINDAIHGQFSLEGVRGDLLSSPEMNRLSHIKQL</sequence>